<dbReference type="AlphaFoldDB" id="A0A413F8N3"/>
<dbReference type="Proteomes" id="UP000283880">
    <property type="component" value="Unassembled WGS sequence"/>
</dbReference>
<dbReference type="EMBL" id="QSBM01000023">
    <property type="protein sequence ID" value="RGX23864.1"/>
    <property type="molecule type" value="Genomic_DNA"/>
</dbReference>
<accession>A0A413F8N3</accession>
<evidence type="ECO:0000313" key="2">
    <source>
        <dbReference type="Proteomes" id="UP000283880"/>
    </source>
</evidence>
<gene>
    <name evidence="1" type="ORF">DWV29_23820</name>
</gene>
<organism evidence="1 2">
    <name type="scientific">Enterocloster asparagiformis</name>
    <dbReference type="NCBI Taxonomy" id="333367"/>
    <lineage>
        <taxon>Bacteria</taxon>
        <taxon>Bacillati</taxon>
        <taxon>Bacillota</taxon>
        <taxon>Clostridia</taxon>
        <taxon>Lachnospirales</taxon>
        <taxon>Lachnospiraceae</taxon>
        <taxon>Enterocloster</taxon>
    </lineage>
</organism>
<proteinExistence type="predicted"/>
<sequence length="92" mass="10431">MKIEVNHFSSSRNVLQPIIHFMYYNPEYTNNLDGIKAYLIRVVLFTCFQLGITSKLQQMNDPCAIDGKIDDIINSEKGSRVDGEALYSLGVD</sequence>
<comment type="caution">
    <text evidence="1">The sequence shown here is derived from an EMBL/GenBank/DDBJ whole genome shotgun (WGS) entry which is preliminary data.</text>
</comment>
<name>A0A413F8N3_9FIRM</name>
<reference evidence="1 2" key="1">
    <citation type="submission" date="2018-08" db="EMBL/GenBank/DDBJ databases">
        <title>A genome reference for cultivated species of the human gut microbiota.</title>
        <authorList>
            <person name="Zou Y."/>
            <person name="Xue W."/>
            <person name="Luo G."/>
        </authorList>
    </citation>
    <scope>NUCLEOTIDE SEQUENCE [LARGE SCALE GENOMIC DNA]</scope>
    <source>
        <strain evidence="1 2">AF04-15</strain>
    </source>
</reference>
<evidence type="ECO:0000313" key="1">
    <source>
        <dbReference type="EMBL" id="RGX23864.1"/>
    </source>
</evidence>
<dbReference type="RefSeq" id="WP_007709309.1">
    <property type="nucleotide sequence ID" value="NZ_QSBM01000023.1"/>
</dbReference>
<protein>
    <submittedName>
        <fullName evidence="1">Uncharacterized protein</fullName>
    </submittedName>
</protein>
<dbReference type="OrthoDB" id="9798761at2"/>